<sequence>MDWRKSSYSGGGEGNTCVEVAVLPARVAIRDSKAPARALLSVPAASFAAFVESVKRRPR</sequence>
<dbReference type="Proteomes" id="UP001500124">
    <property type="component" value="Unassembled WGS sequence"/>
</dbReference>
<organism evidence="2 3">
    <name type="scientific">Streptomyces similanensis</name>
    <dbReference type="NCBI Taxonomy" id="1274988"/>
    <lineage>
        <taxon>Bacteria</taxon>
        <taxon>Bacillati</taxon>
        <taxon>Actinomycetota</taxon>
        <taxon>Actinomycetes</taxon>
        <taxon>Kitasatosporales</taxon>
        <taxon>Streptomycetaceae</taxon>
        <taxon>Streptomyces</taxon>
    </lineage>
</organism>
<dbReference type="InterPro" id="IPR007278">
    <property type="entry name" value="DUF397"/>
</dbReference>
<proteinExistence type="predicted"/>
<evidence type="ECO:0000259" key="1">
    <source>
        <dbReference type="Pfam" id="PF04149"/>
    </source>
</evidence>
<dbReference type="EMBL" id="BAABKC010000044">
    <property type="protein sequence ID" value="GAA5056829.1"/>
    <property type="molecule type" value="Genomic_DNA"/>
</dbReference>
<comment type="caution">
    <text evidence="2">The sequence shown here is derived from an EMBL/GenBank/DDBJ whole genome shotgun (WGS) entry which is preliminary data.</text>
</comment>
<keyword evidence="3" id="KW-1185">Reference proteome</keyword>
<evidence type="ECO:0000313" key="3">
    <source>
        <dbReference type="Proteomes" id="UP001500124"/>
    </source>
</evidence>
<dbReference type="Pfam" id="PF04149">
    <property type="entry name" value="DUF397"/>
    <property type="match status" value="1"/>
</dbReference>
<protein>
    <submittedName>
        <fullName evidence="2">DUF397 domain-containing protein</fullName>
    </submittedName>
</protein>
<reference evidence="3" key="1">
    <citation type="journal article" date="2019" name="Int. J. Syst. Evol. Microbiol.">
        <title>The Global Catalogue of Microorganisms (GCM) 10K type strain sequencing project: providing services to taxonomists for standard genome sequencing and annotation.</title>
        <authorList>
            <consortium name="The Broad Institute Genomics Platform"/>
            <consortium name="The Broad Institute Genome Sequencing Center for Infectious Disease"/>
            <person name="Wu L."/>
            <person name="Ma J."/>
        </authorList>
    </citation>
    <scope>NUCLEOTIDE SEQUENCE [LARGE SCALE GENOMIC DNA]</scope>
    <source>
        <strain evidence="3">JCM 18410</strain>
    </source>
</reference>
<evidence type="ECO:0000313" key="2">
    <source>
        <dbReference type="EMBL" id="GAA5056829.1"/>
    </source>
</evidence>
<dbReference type="RefSeq" id="WP_345668764.1">
    <property type="nucleotide sequence ID" value="NZ_BAABKC010000044.1"/>
</dbReference>
<accession>A0ABP9KGL5</accession>
<name>A0ABP9KGL5_9ACTN</name>
<gene>
    <name evidence="2" type="ORF">GCM10023336_30070</name>
</gene>
<feature type="domain" description="DUF397" evidence="1">
    <location>
        <begin position="2"/>
        <end position="55"/>
    </location>
</feature>